<dbReference type="Gene3D" id="3.30.950.10">
    <property type="entry name" value="Methyltransferase, Cobalt-precorrin-4 Transmethylase, Domain 2"/>
    <property type="match status" value="1"/>
</dbReference>
<dbReference type="FunFam" id="3.40.1010.10:FF:000007">
    <property type="entry name" value="Ribosomal RNA small subunit methyltransferase I"/>
    <property type="match status" value="1"/>
</dbReference>
<dbReference type="InterPro" id="IPR000878">
    <property type="entry name" value="4pyrrol_Mease"/>
</dbReference>
<comment type="caution">
    <text evidence="8">The sequence shown here is derived from an EMBL/GenBank/DDBJ whole genome shotgun (WGS) entry which is preliminary data.</text>
</comment>
<protein>
    <recommendedName>
        <fullName evidence="6">Ribosomal RNA small subunit methyltransferase I</fullName>
        <ecNumber evidence="6">2.1.1.198</ecNumber>
    </recommendedName>
    <alternativeName>
        <fullName evidence="6">16S rRNA 2'-O-ribose C1402 methyltransferase</fullName>
    </alternativeName>
    <alternativeName>
        <fullName evidence="6">rRNA (cytidine-2'-O-)-methyltransferase RsmI</fullName>
    </alternativeName>
</protein>
<dbReference type="NCBIfam" id="TIGR00096">
    <property type="entry name" value="16S rRNA (cytidine(1402)-2'-O)-methyltransferase"/>
    <property type="match status" value="1"/>
</dbReference>
<dbReference type="InterPro" id="IPR008189">
    <property type="entry name" value="rRNA_ssu_MeTfrase_I"/>
</dbReference>
<dbReference type="SUPFAM" id="SSF53790">
    <property type="entry name" value="Tetrapyrrole methylase"/>
    <property type="match status" value="1"/>
</dbReference>
<sequence>MGNKGDKRSLATFHGREGLGTLYVVATPIGNLEDITLRAVRIFSEVDIILAEDTRVTKKLLSSLNAKWQMKNAKLVSYHQHSGEEKKLEILKFLLDGKNIALVSDAGTPGISDPGNELIDYLLSYKPDLKIIPIPGASAITAALSVSGFRADKFLFLGFWPKKKVKRLIELIKLVSKGPSTSSGRMSTFVFYESPFRILRTLETLEKAFGSDLRVFVGRELTKMHETVYRGRIRKVKEKLSKEKIKGEMVVVVELHY</sequence>
<dbReference type="HAMAP" id="MF_01877">
    <property type="entry name" value="16SrRNA_methyltr_I"/>
    <property type="match status" value="1"/>
</dbReference>
<dbReference type="Pfam" id="PF00590">
    <property type="entry name" value="TP_methylase"/>
    <property type="match status" value="1"/>
</dbReference>
<evidence type="ECO:0000313" key="9">
    <source>
        <dbReference type="Proteomes" id="UP000034932"/>
    </source>
</evidence>
<evidence type="ECO:0000256" key="2">
    <source>
        <dbReference type="ARBA" id="ARBA00022552"/>
    </source>
</evidence>
<reference evidence="8 9" key="1">
    <citation type="journal article" date="2015" name="Nature">
        <title>rRNA introns, odd ribosomes, and small enigmatic genomes across a large radiation of phyla.</title>
        <authorList>
            <person name="Brown C.T."/>
            <person name="Hug L.A."/>
            <person name="Thomas B.C."/>
            <person name="Sharon I."/>
            <person name="Castelle C.J."/>
            <person name="Singh A."/>
            <person name="Wilkins M.J."/>
            <person name="Williams K.H."/>
            <person name="Banfield J.F."/>
        </authorList>
    </citation>
    <scope>NUCLEOTIDE SEQUENCE [LARGE SCALE GENOMIC DNA]</scope>
</reference>
<feature type="domain" description="Tetrapyrrole methylase" evidence="7">
    <location>
        <begin position="21"/>
        <end position="236"/>
    </location>
</feature>
<dbReference type="InterPro" id="IPR035996">
    <property type="entry name" value="4pyrrol_Methylase_sf"/>
</dbReference>
<dbReference type="Proteomes" id="UP000034932">
    <property type="component" value="Unassembled WGS sequence"/>
</dbReference>
<keyword evidence="3 6" id="KW-0489">Methyltransferase</keyword>
<dbReference type="GO" id="GO:0005737">
    <property type="term" value="C:cytoplasm"/>
    <property type="evidence" value="ECO:0007669"/>
    <property type="project" value="UniProtKB-SubCell"/>
</dbReference>
<dbReference type="AlphaFoldDB" id="A0A0G0LYG0"/>
<evidence type="ECO:0000256" key="6">
    <source>
        <dbReference type="HAMAP-Rule" id="MF_01877"/>
    </source>
</evidence>
<dbReference type="PANTHER" id="PTHR46111:SF1">
    <property type="entry name" value="RIBOSOMAL RNA SMALL SUBUNIT METHYLTRANSFERASE I"/>
    <property type="match status" value="1"/>
</dbReference>
<keyword evidence="5 6" id="KW-0949">S-adenosyl-L-methionine</keyword>
<keyword evidence="2 6" id="KW-0698">rRNA processing</keyword>
<organism evidence="8 9">
    <name type="scientific">Candidatus Woesebacteria bacterium GW2011_GWB1_39_10b</name>
    <dbReference type="NCBI Taxonomy" id="1618573"/>
    <lineage>
        <taxon>Bacteria</taxon>
        <taxon>Candidatus Woeseibacteriota</taxon>
    </lineage>
</organism>
<dbReference type="PATRIC" id="fig|1618573.3.peg.961"/>
<comment type="similarity">
    <text evidence="6">Belongs to the methyltransferase superfamily. RsmI family.</text>
</comment>
<dbReference type="FunFam" id="3.30.950.10:FF:000002">
    <property type="entry name" value="Ribosomal RNA small subunit methyltransferase I"/>
    <property type="match status" value="1"/>
</dbReference>
<dbReference type="EMBL" id="LBVW01000020">
    <property type="protein sequence ID" value="KKQ93045.1"/>
    <property type="molecule type" value="Genomic_DNA"/>
</dbReference>
<dbReference type="PROSITE" id="PS01296">
    <property type="entry name" value="RSMI"/>
    <property type="match status" value="1"/>
</dbReference>
<comment type="subcellular location">
    <subcellularLocation>
        <location evidence="6">Cytoplasm</location>
    </subcellularLocation>
</comment>
<evidence type="ECO:0000313" key="8">
    <source>
        <dbReference type="EMBL" id="KKQ93045.1"/>
    </source>
</evidence>
<dbReference type="EC" id="2.1.1.198" evidence="6"/>
<evidence type="ECO:0000256" key="1">
    <source>
        <dbReference type="ARBA" id="ARBA00022490"/>
    </source>
</evidence>
<dbReference type="CDD" id="cd11648">
    <property type="entry name" value="RsmI"/>
    <property type="match status" value="1"/>
</dbReference>
<dbReference type="Gene3D" id="3.40.1010.10">
    <property type="entry name" value="Cobalt-precorrin-4 Transmethylase, Domain 1"/>
    <property type="match status" value="1"/>
</dbReference>
<evidence type="ECO:0000256" key="4">
    <source>
        <dbReference type="ARBA" id="ARBA00022679"/>
    </source>
</evidence>
<dbReference type="PIRSF" id="PIRSF005917">
    <property type="entry name" value="MTase_YraL"/>
    <property type="match status" value="1"/>
</dbReference>
<evidence type="ECO:0000256" key="5">
    <source>
        <dbReference type="ARBA" id="ARBA00022691"/>
    </source>
</evidence>
<dbReference type="PANTHER" id="PTHR46111">
    <property type="entry name" value="RIBOSOMAL RNA SMALL SUBUNIT METHYLTRANSFERASE I"/>
    <property type="match status" value="1"/>
</dbReference>
<dbReference type="InterPro" id="IPR018063">
    <property type="entry name" value="SAM_MeTrfase_RsmI_CS"/>
</dbReference>
<keyword evidence="1 6" id="KW-0963">Cytoplasm</keyword>
<name>A0A0G0LYG0_9BACT</name>
<comment type="function">
    <text evidence="6">Catalyzes the 2'-O-methylation of the ribose of cytidine 1402 (C1402) in 16S rRNA.</text>
</comment>
<proteinExistence type="inferred from homology"/>
<dbReference type="STRING" id="1618573.UT19_C0020G0006"/>
<dbReference type="InterPro" id="IPR014777">
    <property type="entry name" value="4pyrrole_Mease_sub1"/>
</dbReference>
<evidence type="ECO:0000259" key="7">
    <source>
        <dbReference type="Pfam" id="PF00590"/>
    </source>
</evidence>
<evidence type="ECO:0000256" key="3">
    <source>
        <dbReference type="ARBA" id="ARBA00022603"/>
    </source>
</evidence>
<keyword evidence="4 6" id="KW-0808">Transferase</keyword>
<gene>
    <name evidence="6" type="primary">rsmI</name>
    <name evidence="8" type="ORF">UT19_C0020G0006</name>
</gene>
<accession>A0A0G0LYG0</accession>
<dbReference type="InterPro" id="IPR014776">
    <property type="entry name" value="4pyrrole_Mease_sub2"/>
</dbReference>
<comment type="catalytic activity">
    <reaction evidence="6">
        <text>cytidine(1402) in 16S rRNA + S-adenosyl-L-methionine = 2'-O-methylcytidine(1402) in 16S rRNA + S-adenosyl-L-homocysteine + H(+)</text>
        <dbReference type="Rhea" id="RHEA:42924"/>
        <dbReference type="Rhea" id="RHEA-COMP:10285"/>
        <dbReference type="Rhea" id="RHEA-COMP:10286"/>
        <dbReference type="ChEBI" id="CHEBI:15378"/>
        <dbReference type="ChEBI" id="CHEBI:57856"/>
        <dbReference type="ChEBI" id="CHEBI:59789"/>
        <dbReference type="ChEBI" id="CHEBI:74495"/>
        <dbReference type="ChEBI" id="CHEBI:82748"/>
        <dbReference type="EC" id="2.1.1.198"/>
    </reaction>
</comment>
<dbReference type="GO" id="GO:0070677">
    <property type="term" value="F:rRNA (cytosine-2'-O-)-methyltransferase activity"/>
    <property type="evidence" value="ECO:0007669"/>
    <property type="project" value="UniProtKB-UniRule"/>
</dbReference>